<sequence length="653" mass="73743">MMPSPRQLHFAWGHDLEAQLQALATICQANAGVAAWLGASSQEFLAQMQDKDLAQFTFLDSKNQVLAGTGAYQVMLIDLSNAKRILGYNFSGIVYNYYYEHLSLAQQQKNLHAHNLLYCLATVQEQGYFYFFTSPIAEANSYLAYVVQTAQELAQVSAYLAQEQGDSLAQEQANSLGQEQANSFAQEQVSYLANYQDLIHFWQQEDTYAQQKAQAQQSYQTQLAQMLAQLQTSTQKTLWLFTGQRGTGKTKFSLDLIQALGQGAITSLGKRQVYANFPYLAPEVACQEQGKVLLVDEASALSALHLQQLLASDWQHLIFLTTIDGYESGAGVGLWHKVIPQSQRQLQVYYFDWHFRALVPDVLSRWQELLSGTTSLETLLQSQALPYTSMATGKKFTPVVPQAIKHLDFSQLQWQKLTSFASKLEFFKLAYLTHYRHQVQDFASAFAEQELYALFYQGQLIGGVHLIPESLPQGSELQQAIIAGTRLPPGNLGIQTLMQYFALSDELRHWQGARISRIFLKPEYRHLGLGKFMVQQCQDLYPQLLVMYSQHEQTSAFWQACGFVNVCYLANANKSTGKGNLLALYGEQEVIKALGELYQLSLAPEANKAKLHAWEKVYPAYAQKLKNLLTLSQQPQTYIKSYRLIYAQLFGNK</sequence>
<evidence type="ECO:0000256" key="3">
    <source>
        <dbReference type="ARBA" id="ARBA00022840"/>
    </source>
</evidence>
<evidence type="ECO:0000313" key="7">
    <source>
        <dbReference type="Proteomes" id="UP000266258"/>
    </source>
</evidence>
<dbReference type="GO" id="GO:1990883">
    <property type="term" value="F:18S rRNA cytidine N-acetyltransferase activity"/>
    <property type="evidence" value="ECO:0007669"/>
    <property type="project" value="TreeGrafter"/>
</dbReference>
<accession>A0A3A1Y792</accession>
<keyword evidence="2" id="KW-0547">Nucleotide-binding</keyword>
<reference evidence="6 7" key="1">
    <citation type="submission" date="2017-08" db="EMBL/GenBank/DDBJ databases">
        <title>Reclassification of Bisgaard taxon 37 and 44.</title>
        <authorList>
            <person name="Christensen H."/>
        </authorList>
    </citation>
    <scope>NUCLEOTIDE SEQUENCE [LARGE SCALE GENOMIC DNA]</scope>
    <source>
        <strain evidence="6 7">B96_4</strain>
    </source>
</reference>
<evidence type="ECO:0000256" key="1">
    <source>
        <dbReference type="ARBA" id="ARBA00022679"/>
    </source>
</evidence>
<dbReference type="Proteomes" id="UP000266258">
    <property type="component" value="Unassembled WGS sequence"/>
</dbReference>
<keyword evidence="1" id="KW-0808">Transferase</keyword>
<dbReference type="AlphaFoldDB" id="A0A3A1Y792"/>
<gene>
    <name evidence="6" type="ORF">CJP74_01990</name>
</gene>
<keyword evidence="3" id="KW-0067">ATP-binding</keyword>
<dbReference type="InterPro" id="IPR032672">
    <property type="entry name" value="TmcA/NAT10/Kre33"/>
</dbReference>
<dbReference type="InterPro" id="IPR016181">
    <property type="entry name" value="Acyl_CoA_acyltransferase"/>
</dbReference>
<dbReference type="PANTHER" id="PTHR10925">
    <property type="entry name" value="N-ACETYLTRANSFERASE 10"/>
    <property type="match status" value="1"/>
</dbReference>
<dbReference type="GO" id="GO:0005524">
    <property type="term" value="F:ATP binding"/>
    <property type="evidence" value="ECO:0007669"/>
    <property type="project" value="UniProtKB-KW"/>
</dbReference>
<name>A0A3A1Y792_9GAMM</name>
<evidence type="ECO:0000313" key="6">
    <source>
        <dbReference type="EMBL" id="RIY33381.1"/>
    </source>
</evidence>
<evidence type="ECO:0000256" key="2">
    <source>
        <dbReference type="ARBA" id="ARBA00022741"/>
    </source>
</evidence>
<dbReference type="InterPro" id="IPR007807">
    <property type="entry name" value="TcmA/NAT10_helicase"/>
</dbReference>
<dbReference type="PANTHER" id="PTHR10925:SF5">
    <property type="entry name" value="RNA CYTIDINE ACETYLTRANSFERASE"/>
    <property type="match status" value="1"/>
</dbReference>
<comment type="caution">
    <text evidence="6">The sequence shown here is derived from an EMBL/GenBank/DDBJ whole genome shotgun (WGS) entry which is preliminary data.</text>
</comment>
<dbReference type="OrthoDB" id="5578851at2"/>
<evidence type="ECO:0000256" key="4">
    <source>
        <dbReference type="ARBA" id="ARBA00023315"/>
    </source>
</evidence>
<dbReference type="SUPFAM" id="SSF55729">
    <property type="entry name" value="Acyl-CoA N-acyltransferases (Nat)"/>
    <property type="match status" value="1"/>
</dbReference>
<proteinExistence type="predicted"/>
<dbReference type="Pfam" id="PF05127">
    <property type="entry name" value="NAT10_TcmA_helicase"/>
    <property type="match status" value="1"/>
</dbReference>
<protein>
    <recommendedName>
        <fullName evidence="5">TcmA/NAT10 helicase domain-containing protein</fullName>
    </recommendedName>
</protein>
<evidence type="ECO:0000259" key="5">
    <source>
        <dbReference type="Pfam" id="PF05127"/>
    </source>
</evidence>
<organism evidence="6 7">
    <name type="scientific">Psittacicella melopsittaci</name>
    <dbReference type="NCBI Taxonomy" id="2028576"/>
    <lineage>
        <taxon>Bacteria</taxon>
        <taxon>Pseudomonadati</taxon>
        <taxon>Pseudomonadota</taxon>
        <taxon>Gammaproteobacteria</taxon>
        <taxon>Pasteurellales</taxon>
        <taxon>Psittacicellaceae</taxon>
        <taxon>Psittacicella</taxon>
    </lineage>
</organism>
<dbReference type="EMBL" id="NRJH01000016">
    <property type="protein sequence ID" value="RIY33381.1"/>
    <property type="molecule type" value="Genomic_DNA"/>
</dbReference>
<dbReference type="GO" id="GO:1904812">
    <property type="term" value="P:rRNA acetylation involved in maturation of SSU-rRNA"/>
    <property type="evidence" value="ECO:0007669"/>
    <property type="project" value="TreeGrafter"/>
</dbReference>
<keyword evidence="7" id="KW-1185">Reference proteome</keyword>
<dbReference type="GO" id="GO:0000049">
    <property type="term" value="F:tRNA binding"/>
    <property type="evidence" value="ECO:0007669"/>
    <property type="project" value="TreeGrafter"/>
</dbReference>
<dbReference type="RefSeq" id="WP_119496606.1">
    <property type="nucleotide sequence ID" value="NZ_NRJH01000016.1"/>
</dbReference>
<keyword evidence="4" id="KW-0012">Acyltransferase</keyword>
<feature type="domain" description="TcmA/NAT10 helicase" evidence="5">
    <location>
        <begin position="274"/>
        <end position="347"/>
    </location>
</feature>
<dbReference type="Gene3D" id="3.40.630.30">
    <property type="match status" value="1"/>
</dbReference>
<dbReference type="Gene3D" id="3.40.50.300">
    <property type="entry name" value="P-loop containing nucleotide triphosphate hydrolases"/>
    <property type="match status" value="1"/>
</dbReference>
<dbReference type="InterPro" id="IPR027417">
    <property type="entry name" value="P-loop_NTPase"/>
</dbReference>